<organism evidence="1 2">
    <name type="scientific">Alicyclobacillus macrosporangiidus</name>
    <dbReference type="NCBI Taxonomy" id="392015"/>
    <lineage>
        <taxon>Bacteria</taxon>
        <taxon>Bacillati</taxon>
        <taxon>Bacillota</taxon>
        <taxon>Bacilli</taxon>
        <taxon>Bacillales</taxon>
        <taxon>Alicyclobacillaceae</taxon>
        <taxon>Alicyclobacillus</taxon>
    </lineage>
</organism>
<dbReference type="AlphaFoldDB" id="A0A1I7KY64"/>
<name>A0A1I7KY64_9BACL</name>
<accession>A0A1I7KY64</accession>
<dbReference type="EMBL" id="FPBV01000021">
    <property type="protein sequence ID" value="SFV02409.1"/>
    <property type="molecule type" value="Genomic_DNA"/>
</dbReference>
<keyword evidence="2" id="KW-1185">Reference proteome</keyword>
<gene>
    <name evidence="1" type="ORF">SAMN05421543_12112</name>
</gene>
<dbReference type="Proteomes" id="UP000183508">
    <property type="component" value="Unassembled WGS sequence"/>
</dbReference>
<reference evidence="2" key="1">
    <citation type="submission" date="2016-10" db="EMBL/GenBank/DDBJ databases">
        <authorList>
            <person name="Varghese N."/>
        </authorList>
    </citation>
    <scope>NUCLEOTIDE SEQUENCE [LARGE SCALE GENOMIC DNA]</scope>
    <source>
        <strain evidence="2">DSM 17980</strain>
    </source>
</reference>
<evidence type="ECO:0000313" key="1">
    <source>
        <dbReference type="EMBL" id="SFV02409.1"/>
    </source>
</evidence>
<protein>
    <submittedName>
        <fullName evidence="1">Uncharacterized protein</fullName>
    </submittedName>
</protein>
<evidence type="ECO:0000313" key="2">
    <source>
        <dbReference type="Proteomes" id="UP000183508"/>
    </source>
</evidence>
<sequence length="46" mass="5164">MYRLERDGAALSTHSMVDRLEAWLHFLSCGLRTGWVDECAPVSVAL</sequence>
<proteinExistence type="predicted"/>